<accession>A0ABU5EEV4</accession>
<evidence type="ECO:0000256" key="3">
    <source>
        <dbReference type="ARBA" id="ARBA00022692"/>
    </source>
</evidence>
<feature type="transmembrane region" description="Helical" evidence="7">
    <location>
        <begin position="240"/>
        <end position="259"/>
    </location>
</feature>
<dbReference type="Proteomes" id="UP001279642">
    <property type="component" value="Unassembled WGS sequence"/>
</dbReference>
<evidence type="ECO:0000259" key="8">
    <source>
        <dbReference type="Pfam" id="PF00892"/>
    </source>
</evidence>
<feature type="transmembrane region" description="Helical" evidence="7">
    <location>
        <begin position="268"/>
        <end position="289"/>
    </location>
</feature>
<keyword evidence="3 7" id="KW-0812">Transmembrane</keyword>
<gene>
    <name evidence="9" type="ORF">SMD27_16605</name>
</gene>
<feature type="domain" description="EamA" evidence="8">
    <location>
        <begin position="176"/>
        <end position="312"/>
    </location>
</feature>
<comment type="subcellular location">
    <subcellularLocation>
        <location evidence="1">Cell membrane</location>
        <topology evidence="1">Multi-pass membrane protein</topology>
    </subcellularLocation>
</comment>
<feature type="transmembrane region" description="Helical" evidence="7">
    <location>
        <begin position="92"/>
        <end position="116"/>
    </location>
</feature>
<keyword evidence="4 7" id="KW-1133">Transmembrane helix</keyword>
<evidence type="ECO:0000256" key="2">
    <source>
        <dbReference type="ARBA" id="ARBA00022475"/>
    </source>
</evidence>
<feature type="transmembrane region" description="Helical" evidence="7">
    <location>
        <begin position="145"/>
        <end position="164"/>
    </location>
</feature>
<dbReference type="InterPro" id="IPR000620">
    <property type="entry name" value="EamA_dom"/>
</dbReference>
<dbReference type="Pfam" id="PF00892">
    <property type="entry name" value="EamA"/>
    <property type="match status" value="2"/>
</dbReference>
<dbReference type="PANTHER" id="PTHR32322:SF18">
    <property type="entry name" value="S-ADENOSYLMETHIONINE_S-ADENOSYLHOMOCYSTEINE TRANSPORTER"/>
    <property type="match status" value="1"/>
</dbReference>
<evidence type="ECO:0000313" key="9">
    <source>
        <dbReference type="EMBL" id="MDY0884467.1"/>
    </source>
</evidence>
<name>A0ABU5EEV4_9PROT</name>
<evidence type="ECO:0000256" key="4">
    <source>
        <dbReference type="ARBA" id="ARBA00022989"/>
    </source>
</evidence>
<dbReference type="InterPro" id="IPR037185">
    <property type="entry name" value="EmrE-like"/>
</dbReference>
<feature type="transmembrane region" description="Helical" evidence="7">
    <location>
        <begin position="27"/>
        <end position="45"/>
    </location>
</feature>
<evidence type="ECO:0000256" key="1">
    <source>
        <dbReference type="ARBA" id="ARBA00004651"/>
    </source>
</evidence>
<feature type="transmembrane region" description="Helical" evidence="7">
    <location>
        <begin position="122"/>
        <end position="138"/>
    </location>
</feature>
<reference evidence="9 10" key="1">
    <citation type="journal article" date="2016" name="Antonie Van Leeuwenhoek">
        <title>Dongia soli sp. nov., isolated from soil from Dokdo, Korea.</title>
        <authorList>
            <person name="Kim D.U."/>
            <person name="Lee H."/>
            <person name="Kim H."/>
            <person name="Kim S.G."/>
            <person name="Ka J.O."/>
        </authorList>
    </citation>
    <scope>NUCLEOTIDE SEQUENCE [LARGE SCALE GENOMIC DNA]</scope>
    <source>
        <strain evidence="9 10">D78</strain>
    </source>
</reference>
<feature type="region of interest" description="Disordered" evidence="6">
    <location>
        <begin position="1"/>
        <end position="23"/>
    </location>
</feature>
<dbReference type="SUPFAM" id="SSF103481">
    <property type="entry name" value="Multidrug resistance efflux transporter EmrE"/>
    <property type="match status" value="2"/>
</dbReference>
<sequence>MSAFDAEPGLSAPAAAAPKRQKKQRSLSHTSGIVVLCLVTLLWGINWPITKIAVTEIPVWTFRAISLLVGGFGLLLLCVLRGASLRIARREIWPILLVTLFNVIAWQLCSAFGLFFLPSGRASILALTMPLWAALLSIPVLGEKLTVATTISLLLGLIALGAMVGPQFSEIMAHPIGIVLMLAAAISWALGTVLFKYYRWTSSTALLTGWQLVLGGLPVLIGALISDRSLDLRAVSSEAWLATAYTSTAAMIFCQWAWLRVVTMFPTAIAGLGIVAIPAVGVISGALLLGESVTGDVFISLSATMLALIVVFMKPKKQV</sequence>
<dbReference type="InterPro" id="IPR050638">
    <property type="entry name" value="AA-Vitamin_Transporters"/>
</dbReference>
<organism evidence="9 10">
    <name type="scientific">Dongia soli</name>
    <dbReference type="NCBI Taxonomy" id="600628"/>
    <lineage>
        <taxon>Bacteria</taxon>
        <taxon>Pseudomonadati</taxon>
        <taxon>Pseudomonadota</taxon>
        <taxon>Alphaproteobacteria</taxon>
        <taxon>Rhodospirillales</taxon>
        <taxon>Dongiaceae</taxon>
        <taxon>Dongia</taxon>
    </lineage>
</organism>
<keyword evidence="10" id="KW-1185">Reference proteome</keyword>
<feature type="transmembrane region" description="Helical" evidence="7">
    <location>
        <begin position="176"/>
        <end position="198"/>
    </location>
</feature>
<dbReference type="RefSeq" id="WP_320509529.1">
    <property type="nucleotide sequence ID" value="NZ_JAXCLW010000004.1"/>
</dbReference>
<keyword evidence="5 7" id="KW-0472">Membrane</keyword>
<keyword evidence="2" id="KW-1003">Cell membrane</keyword>
<dbReference type="PANTHER" id="PTHR32322">
    <property type="entry name" value="INNER MEMBRANE TRANSPORTER"/>
    <property type="match status" value="1"/>
</dbReference>
<feature type="transmembrane region" description="Helical" evidence="7">
    <location>
        <begin position="57"/>
        <end position="80"/>
    </location>
</feature>
<feature type="transmembrane region" description="Helical" evidence="7">
    <location>
        <begin position="295"/>
        <end position="313"/>
    </location>
</feature>
<comment type="caution">
    <text evidence="9">The sequence shown here is derived from an EMBL/GenBank/DDBJ whole genome shotgun (WGS) entry which is preliminary data.</text>
</comment>
<evidence type="ECO:0000256" key="5">
    <source>
        <dbReference type="ARBA" id="ARBA00023136"/>
    </source>
</evidence>
<proteinExistence type="predicted"/>
<evidence type="ECO:0000256" key="7">
    <source>
        <dbReference type="SAM" id="Phobius"/>
    </source>
</evidence>
<evidence type="ECO:0000313" key="10">
    <source>
        <dbReference type="Proteomes" id="UP001279642"/>
    </source>
</evidence>
<protein>
    <submittedName>
        <fullName evidence="9">DMT family transporter</fullName>
    </submittedName>
</protein>
<feature type="domain" description="EamA" evidence="8">
    <location>
        <begin position="31"/>
        <end position="160"/>
    </location>
</feature>
<dbReference type="EMBL" id="JAXCLW010000004">
    <property type="protein sequence ID" value="MDY0884467.1"/>
    <property type="molecule type" value="Genomic_DNA"/>
</dbReference>
<feature type="transmembrane region" description="Helical" evidence="7">
    <location>
        <begin position="205"/>
        <end position="225"/>
    </location>
</feature>
<evidence type="ECO:0000256" key="6">
    <source>
        <dbReference type="SAM" id="MobiDB-lite"/>
    </source>
</evidence>